<sequence length="494" mass="56512">MIPCLPKLIDPSQGAFVDGRLMLDNVFLAQELLKGYSRKHMSPRSLIKVDLRKAYDTIFWSFLEKILMAIGFPERFVKWIMECVSTSSFSISINGILHGNFKGKRGLRQGDPMSPLLFVICLEYLSRLLHNRTNTTAFKFHPKCGKLKITHVAYADDLMLFSKGDFPFIKVLIDALDEFGNVSGLKLNFDKSSIFLGELTDYELNYILHMIDFKEGSFPVRYLGIPLAHLKISVAQYAPLLDSITNYITAWNTRTLSYAGRVELIKSVIQGVHSFWLQALPIPKAVLDRITYICRIFLWGCKCARVAWADVCLPLEEGGLGIHDTHIWNSALLAKPLWDIHTKKDNLWVRWIHGVYLNGRGVWEFTPHKRDSQLIKKIVLIRDQIVSHFDNTQAAIDYLDTIHTNGKLSSAKVYNLLKIKGETHICMSFIWKNYIPPKFSFTAWLAFRNRLATFDNLHRLDVVNICPFCKGGPETVPRLFFACPFAGNIMFGIK</sequence>
<gene>
    <name evidence="2" type="ORF">CEURO_LOCUS19382</name>
</gene>
<dbReference type="EMBL" id="CAMAPE010000057">
    <property type="protein sequence ID" value="CAH9111778.1"/>
    <property type="molecule type" value="Genomic_DNA"/>
</dbReference>
<dbReference type="InterPro" id="IPR043502">
    <property type="entry name" value="DNA/RNA_pol_sf"/>
</dbReference>
<dbReference type="PROSITE" id="PS50878">
    <property type="entry name" value="RT_POL"/>
    <property type="match status" value="1"/>
</dbReference>
<name>A0A9P0ZTE4_CUSEU</name>
<protein>
    <recommendedName>
        <fullName evidence="1">Reverse transcriptase domain-containing protein</fullName>
    </recommendedName>
</protein>
<dbReference type="OrthoDB" id="1938625at2759"/>
<dbReference type="InterPro" id="IPR026960">
    <property type="entry name" value="RVT-Znf"/>
</dbReference>
<dbReference type="InterPro" id="IPR000477">
    <property type="entry name" value="RT_dom"/>
</dbReference>
<dbReference type="CDD" id="cd01650">
    <property type="entry name" value="RT_nLTR_like"/>
    <property type="match status" value="1"/>
</dbReference>
<dbReference type="SUPFAM" id="SSF56672">
    <property type="entry name" value="DNA/RNA polymerases"/>
    <property type="match status" value="1"/>
</dbReference>
<evidence type="ECO:0000313" key="2">
    <source>
        <dbReference type="EMBL" id="CAH9111778.1"/>
    </source>
</evidence>
<dbReference type="PANTHER" id="PTHR33116">
    <property type="entry name" value="REVERSE TRANSCRIPTASE ZINC-BINDING DOMAIN-CONTAINING PROTEIN-RELATED-RELATED"/>
    <property type="match status" value="1"/>
</dbReference>
<dbReference type="Proteomes" id="UP001152484">
    <property type="component" value="Unassembled WGS sequence"/>
</dbReference>
<keyword evidence="3" id="KW-1185">Reference proteome</keyword>
<dbReference type="PANTHER" id="PTHR33116:SF84">
    <property type="entry name" value="RNA-DIRECTED DNA POLYMERASE"/>
    <property type="match status" value="1"/>
</dbReference>
<comment type="caution">
    <text evidence="2">The sequence shown here is derived from an EMBL/GenBank/DDBJ whole genome shotgun (WGS) entry which is preliminary data.</text>
</comment>
<accession>A0A9P0ZTE4</accession>
<dbReference type="Pfam" id="PF13966">
    <property type="entry name" value="zf-RVT"/>
    <property type="match status" value="1"/>
</dbReference>
<dbReference type="Pfam" id="PF00078">
    <property type="entry name" value="RVT_1"/>
    <property type="match status" value="1"/>
</dbReference>
<reference evidence="2" key="1">
    <citation type="submission" date="2022-07" db="EMBL/GenBank/DDBJ databases">
        <authorList>
            <person name="Macas J."/>
            <person name="Novak P."/>
            <person name="Neumann P."/>
        </authorList>
    </citation>
    <scope>NUCLEOTIDE SEQUENCE</scope>
</reference>
<feature type="domain" description="Reverse transcriptase" evidence="1">
    <location>
        <begin position="1"/>
        <end position="227"/>
    </location>
</feature>
<organism evidence="2 3">
    <name type="scientific">Cuscuta europaea</name>
    <name type="common">European dodder</name>
    <dbReference type="NCBI Taxonomy" id="41803"/>
    <lineage>
        <taxon>Eukaryota</taxon>
        <taxon>Viridiplantae</taxon>
        <taxon>Streptophyta</taxon>
        <taxon>Embryophyta</taxon>
        <taxon>Tracheophyta</taxon>
        <taxon>Spermatophyta</taxon>
        <taxon>Magnoliopsida</taxon>
        <taxon>eudicotyledons</taxon>
        <taxon>Gunneridae</taxon>
        <taxon>Pentapetalae</taxon>
        <taxon>asterids</taxon>
        <taxon>lamiids</taxon>
        <taxon>Solanales</taxon>
        <taxon>Convolvulaceae</taxon>
        <taxon>Cuscuteae</taxon>
        <taxon>Cuscuta</taxon>
        <taxon>Cuscuta subgen. Cuscuta</taxon>
    </lineage>
</organism>
<evidence type="ECO:0000313" key="3">
    <source>
        <dbReference type="Proteomes" id="UP001152484"/>
    </source>
</evidence>
<dbReference type="AlphaFoldDB" id="A0A9P0ZTE4"/>
<proteinExistence type="predicted"/>
<evidence type="ECO:0000259" key="1">
    <source>
        <dbReference type="PROSITE" id="PS50878"/>
    </source>
</evidence>